<dbReference type="GO" id="GO:0000155">
    <property type="term" value="F:phosphorelay sensor kinase activity"/>
    <property type="evidence" value="ECO:0007669"/>
    <property type="project" value="InterPro"/>
</dbReference>
<dbReference type="SMART" id="SM00387">
    <property type="entry name" value="HATPase_c"/>
    <property type="match status" value="1"/>
</dbReference>
<keyword evidence="7" id="KW-0067">ATP-binding</keyword>
<evidence type="ECO:0000256" key="4">
    <source>
        <dbReference type="ARBA" id="ARBA00022679"/>
    </source>
</evidence>
<dbReference type="InterPro" id="IPR036890">
    <property type="entry name" value="HATPase_C_sf"/>
</dbReference>
<evidence type="ECO:0000256" key="3">
    <source>
        <dbReference type="ARBA" id="ARBA00022553"/>
    </source>
</evidence>
<evidence type="ECO:0000256" key="8">
    <source>
        <dbReference type="ARBA" id="ARBA00023012"/>
    </source>
</evidence>
<protein>
    <recommendedName>
        <fullName evidence="2">histidine kinase</fullName>
        <ecNumber evidence="2">2.7.13.3</ecNumber>
    </recommendedName>
</protein>
<feature type="region of interest" description="Disordered" evidence="9">
    <location>
        <begin position="228"/>
        <end position="248"/>
    </location>
</feature>
<keyword evidence="5" id="KW-0547">Nucleotide-binding</keyword>
<feature type="transmembrane region" description="Helical" evidence="10">
    <location>
        <begin position="365"/>
        <end position="387"/>
    </location>
</feature>
<feature type="transmembrane region" description="Helical" evidence="10">
    <location>
        <begin position="50"/>
        <end position="70"/>
    </location>
</feature>
<dbReference type="Gene3D" id="1.20.5.1930">
    <property type="match status" value="1"/>
</dbReference>
<proteinExistence type="predicted"/>
<keyword evidence="10" id="KW-0812">Transmembrane</keyword>
<dbReference type="STRING" id="1079994.SAMN04488565_0497"/>
<dbReference type="InterPro" id="IPR050482">
    <property type="entry name" value="Sensor_HK_TwoCompSys"/>
</dbReference>
<dbReference type="Gene3D" id="3.30.565.10">
    <property type="entry name" value="Histidine kinase-like ATPase, C-terminal domain"/>
    <property type="match status" value="1"/>
</dbReference>
<name>A0A1H0Y3Y6_9MICO</name>
<dbReference type="RefSeq" id="WP_074689884.1">
    <property type="nucleotide sequence ID" value="NZ_FNKB01000001.1"/>
</dbReference>
<dbReference type="EMBL" id="FNKB01000001">
    <property type="protein sequence ID" value="SDQ09858.1"/>
    <property type="molecule type" value="Genomic_DNA"/>
</dbReference>
<accession>A0A1H0Y3Y6</accession>
<evidence type="ECO:0000313" key="13">
    <source>
        <dbReference type="Proteomes" id="UP000182690"/>
    </source>
</evidence>
<dbReference type="Pfam" id="PF02518">
    <property type="entry name" value="HATPase_c"/>
    <property type="match status" value="1"/>
</dbReference>
<keyword evidence="4" id="KW-0808">Transferase</keyword>
<evidence type="ECO:0000259" key="11">
    <source>
        <dbReference type="SMART" id="SM00387"/>
    </source>
</evidence>
<sequence length="645" mass="66017">MVNHSSGSTRRSARLHRLGRDYALIMPGFLLSLLAFVVLVPLLALSIGTFVVWIGALLLPLTLRTASAAAQLSRARVRAWGADLPPAHYASPSPGLRGQLLLLAEPRRWADLAFETLIAFPLRTVTAVLAITWTAVALGGVTYAAWGVFLPPHEQTFPGIAIEAATGAEAGTYTHSHLVNAGFNFVVGVVFLLLLPAVLRGLARLDVLVTTAALGQVAPGGGADASSELSAAPAGAPGTSAGGAPQTSAGGLAAGRPVSWSAENWAWIAAAFVAVVALAVGWPVLAALYGVHVAIAMVIAAGQAVAVVLVVRWPAAGIAVQTAAAVATVLASASTHAAWPWPWPVMALLVQAVLVLIVALRRHWLWAAAAWAAPQAAVALAAAGVGVDGAAGASMIVSASVSAAILAGGVLGRQWLANRGALREERRTSAGLSAQRRELEERNRIARELHDVVAHSMSVISVQATTAKYRFPELGDDAEREFASIAGSSRQALAEMRGLLTLLRSTDEDHGAPLAPQPTIAEIPALVAATRRSGLRIALVVEGVPDASALAPAVGLTAYRMVQESLSNAMRHAPGAEVSVSVRAGAGALEIDVVNGAATTSGQHAAPGSGLGLAGVRERVEALGGTVAFGPTAEGFAVRARLPLG</sequence>
<keyword evidence="6 12" id="KW-0418">Kinase</keyword>
<gene>
    <name evidence="12" type="ORF">SAMN04488565_0497</name>
</gene>
<evidence type="ECO:0000256" key="9">
    <source>
        <dbReference type="SAM" id="MobiDB-lite"/>
    </source>
</evidence>
<dbReference type="GO" id="GO:0005524">
    <property type="term" value="F:ATP binding"/>
    <property type="evidence" value="ECO:0007669"/>
    <property type="project" value="UniProtKB-KW"/>
</dbReference>
<dbReference type="OrthoDB" id="227596at2"/>
<keyword evidence="10" id="KW-1133">Transmembrane helix</keyword>
<evidence type="ECO:0000256" key="10">
    <source>
        <dbReference type="SAM" id="Phobius"/>
    </source>
</evidence>
<dbReference type="AlphaFoldDB" id="A0A1H0Y3Y6"/>
<feature type="compositionally biased region" description="Low complexity" evidence="9">
    <location>
        <begin position="230"/>
        <end position="245"/>
    </location>
</feature>
<keyword evidence="10" id="KW-0472">Membrane</keyword>
<dbReference type="InterPro" id="IPR025828">
    <property type="entry name" value="Put_sensor_dom"/>
</dbReference>
<evidence type="ECO:0000256" key="2">
    <source>
        <dbReference type="ARBA" id="ARBA00012438"/>
    </source>
</evidence>
<evidence type="ECO:0000256" key="5">
    <source>
        <dbReference type="ARBA" id="ARBA00022741"/>
    </source>
</evidence>
<feature type="transmembrane region" description="Helical" evidence="10">
    <location>
        <begin position="341"/>
        <end position="360"/>
    </location>
</feature>
<feature type="transmembrane region" description="Helical" evidence="10">
    <location>
        <begin position="21"/>
        <end position="44"/>
    </location>
</feature>
<dbReference type="GO" id="GO:0046983">
    <property type="term" value="F:protein dimerization activity"/>
    <property type="evidence" value="ECO:0007669"/>
    <property type="project" value="InterPro"/>
</dbReference>
<dbReference type="CDD" id="cd16917">
    <property type="entry name" value="HATPase_UhpB-NarQ-NarX-like"/>
    <property type="match status" value="1"/>
</dbReference>
<keyword evidence="3" id="KW-0597">Phosphoprotein</keyword>
<feature type="transmembrane region" description="Helical" evidence="10">
    <location>
        <begin position="265"/>
        <end position="285"/>
    </location>
</feature>
<feature type="transmembrane region" description="Helical" evidence="10">
    <location>
        <begin position="291"/>
        <end position="311"/>
    </location>
</feature>
<reference evidence="12 13" key="1">
    <citation type="submission" date="2016-10" db="EMBL/GenBank/DDBJ databases">
        <authorList>
            <person name="de Groot N.N."/>
        </authorList>
    </citation>
    <scope>NUCLEOTIDE SEQUENCE [LARGE SCALE GENOMIC DNA]</scope>
    <source>
        <strain evidence="12 13">DSM 22788</strain>
    </source>
</reference>
<dbReference type="SUPFAM" id="SSF55874">
    <property type="entry name" value="ATPase domain of HSP90 chaperone/DNA topoisomerase II/histidine kinase"/>
    <property type="match status" value="1"/>
</dbReference>
<keyword evidence="8" id="KW-0902">Two-component regulatory system</keyword>
<dbReference type="PANTHER" id="PTHR24421:SF10">
    <property type="entry name" value="NITRATE_NITRITE SENSOR PROTEIN NARQ"/>
    <property type="match status" value="1"/>
</dbReference>
<evidence type="ECO:0000256" key="6">
    <source>
        <dbReference type="ARBA" id="ARBA00022777"/>
    </source>
</evidence>
<dbReference type="EC" id="2.7.13.3" evidence="2"/>
<dbReference type="eggNOG" id="COG4585">
    <property type="taxonomic scope" value="Bacteria"/>
</dbReference>
<feature type="transmembrane region" description="Helical" evidence="10">
    <location>
        <begin position="181"/>
        <end position="199"/>
    </location>
</feature>
<evidence type="ECO:0000256" key="7">
    <source>
        <dbReference type="ARBA" id="ARBA00022840"/>
    </source>
</evidence>
<dbReference type="Proteomes" id="UP000182690">
    <property type="component" value="Unassembled WGS sequence"/>
</dbReference>
<organism evidence="12 13">
    <name type="scientific">Leucobacter chromiiresistens</name>
    <dbReference type="NCBI Taxonomy" id="1079994"/>
    <lineage>
        <taxon>Bacteria</taxon>
        <taxon>Bacillati</taxon>
        <taxon>Actinomycetota</taxon>
        <taxon>Actinomycetes</taxon>
        <taxon>Micrococcales</taxon>
        <taxon>Microbacteriaceae</taxon>
        <taxon>Leucobacter</taxon>
    </lineage>
</organism>
<evidence type="ECO:0000256" key="1">
    <source>
        <dbReference type="ARBA" id="ARBA00000085"/>
    </source>
</evidence>
<feature type="transmembrane region" description="Helical" evidence="10">
    <location>
        <begin position="318"/>
        <end position="335"/>
    </location>
</feature>
<feature type="transmembrane region" description="Helical" evidence="10">
    <location>
        <begin position="393"/>
        <end position="416"/>
    </location>
</feature>
<dbReference type="InterPro" id="IPR011712">
    <property type="entry name" value="Sig_transdc_His_kin_sub3_dim/P"/>
</dbReference>
<evidence type="ECO:0000313" key="12">
    <source>
        <dbReference type="EMBL" id="SDQ09858.1"/>
    </source>
</evidence>
<dbReference type="GO" id="GO:0016020">
    <property type="term" value="C:membrane"/>
    <property type="evidence" value="ECO:0007669"/>
    <property type="project" value="InterPro"/>
</dbReference>
<dbReference type="PANTHER" id="PTHR24421">
    <property type="entry name" value="NITRATE/NITRITE SENSOR PROTEIN NARX-RELATED"/>
    <property type="match status" value="1"/>
</dbReference>
<comment type="catalytic activity">
    <reaction evidence="1">
        <text>ATP + protein L-histidine = ADP + protein N-phospho-L-histidine.</text>
        <dbReference type="EC" id="2.7.13.3"/>
    </reaction>
</comment>
<feature type="domain" description="Histidine kinase/HSP90-like ATPase" evidence="11">
    <location>
        <begin position="553"/>
        <end position="645"/>
    </location>
</feature>
<dbReference type="Pfam" id="PF13796">
    <property type="entry name" value="Sensor"/>
    <property type="match status" value="1"/>
</dbReference>
<dbReference type="InterPro" id="IPR003594">
    <property type="entry name" value="HATPase_dom"/>
</dbReference>
<feature type="transmembrane region" description="Helical" evidence="10">
    <location>
        <begin position="127"/>
        <end position="149"/>
    </location>
</feature>
<dbReference type="Pfam" id="PF07730">
    <property type="entry name" value="HisKA_3"/>
    <property type="match status" value="1"/>
</dbReference>